<proteinExistence type="predicted"/>
<sequence>MVQVDIPVWQARNMGPCRVRMGARKGCSKFKAVNI</sequence>
<protein>
    <submittedName>
        <fullName evidence="2">Uncharacterized protein</fullName>
    </submittedName>
</protein>
<dbReference type="EMBL" id="GBEZ01026984">
    <property type="protein sequence ID" value="JAC60273.1"/>
    <property type="molecule type" value="Transcribed_RNA"/>
</dbReference>
<name>A0A061SAV9_9CHLO</name>
<accession>A0A061SAV9</accession>
<organism evidence="2">
    <name type="scientific">Tetraselmis sp. GSL018</name>
    <dbReference type="NCBI Taxonomy" id="582737"/>
    <lineage>
        <taxon>Eukaryota</taxon>
        <taxon>Viridiplantae</taxon>
        <taxon>Chlorophyta</taxon>
        <taxon>core chlorophytes</taxon>
        <taxon>Chlorodendrophyceae</taxon>
        <taxon>Chlorodendrales</taxon>
        <taxon>Chlorodendraceae</taxon>
        <taxon>Tetraselmis</taxon>
    </lineage>
</organism>
<gene>
    <name evidence="2" type="ORF">TSPGSL018_11535</name>
    <name evidence="1" type="ORF">TSPGSL018_29377</name>
</gene>
<dbReference type="AlphaFoldDB" id="A0A061SAV9"/>
<evidence type="ECO:0000313" key="1">
    <source>
        <dbReference type="EMBL" id="JAC60273.1"/>
    </source>
</evidence>
<reference evidence="2" key="1">
    <citation type="submission" date="2014-05" db="EMBL/GenBank/DDBJ databases">
        <title>The transcriptome of the halophilic microalga Tetraselmis sp. GSL018 isolated from the Great Salt Lake, Utah.</title>
        <authorList>
            <person name="Jinkerson R.E."/>
            <person name="D'Adamo S."/>
            <person name="Posewitz M.C."/>
        </authorList>
    </citation>
    <scope>NUCLEOTIDE SEQUENCE</scope>
    <source>
        <strain evidence="2">GSL018</strain>
    </source>
</reference>
<evidence type="ECO:0000313" key="2">
    <source>
        <dbReference type="EMBL" id="JAC79916.1"/>
    </source>
</evidence>
<dbReference type="EMBL" id="GBEZ01005385">
    <property type="protein sequence ID" value="JAC79916.1"/>
    <property type="molecule type" value="Transcribed_RNA"/>
</dbReference>